<keyword evidence="4" id="KW-1185">Reference proteome</keyword>
<accession>A0A8E2F498</accession>
<feature type="region of interest" description="Disordered" evidence="1">
    <location>
        <begin position="22"/>
        <end position="58"/>
    </location>
</feature>
<name>A0A8E2F498_9PEZI</name>
<dbReference type="AlphaFoldDB" id="A0A8E2F498"/>
<evidence type="ECO:0000313" key="4">
    <source>
        <dbReference type="Proteomes" id="UP000250140"/>
    </source>
</evidence>
<reference evidence="3 4" key="1">
    <citation type="journal article" date="2016" name="Nat. Commun.">
        <title>Ectomycorrhizal ecology is imprinted in the genome of the dominant symbiotic fungus Cenococcum geophilum.</title>
        <authorList>
            <consortium name="DOE Joint Genome Institute"/>
            <person name="Peter M."/>
            <person name="Kohler A."/>
            <person name="Ohm R.A."/>
            <person name="Kuo A."/>
            <person name="Krutzmann J."/>
            <person name="Morin E."/>
            <person name="Arend M."/>
            <person name="Barry K.W."/>
            <person name="Binder M."/>
            <person name="Choi C."/>
            <person name="Clum A."/>
            <person name="Copeland A."/>
            <person name="Grisel N."/>
            <person name="Haridas S."/>
            <person name="Kipfer T."/>
            <person name="LaButti K."/>
            <person name="Lindquist E."/>
            <person name="Lipzen A."/>
            <person name="Maire R."/>
            <person name="Meier B."/>
            <person name="Mihaltcheva S."/>
            <person name="Molinier V."/>
            <person name="Murat C."/>
            <person name="Poggeler S."/>
            <person name="Quandt C.A."/>
            <person name="Sperisen C."/>
            <person name="Tritt A."/>
            <person name="Tisserant E."/>
            <person name="Crous P.W."/>
            <person name="Henrissat B."/>
            <person name="Nehls U."/>
            <person name="Egli S."/>
            <person name="Spatafora J.W."/>
            <person name="Grigoriev I.V."/>
            <person name="Martin F.M."/>
        </authorList>
    </citation>
    <scope>NUCLEOTIDE SEQUENCE [LARGE SCALE GENOMIC DNA]</scope>
    <source>
        <strain evidence="3 4">CBS 207.34</strain>
    </source>
</reference>
<dbReference type="EMBL" id="KV749269">
    <property type="protein sequence ID" value="OCL10297.1"/>
    <property type="molecule type" value="Genomic_DNA"/>
</dbReference>
<evidence type="ECO:0000256" key="2">
    <source>
        <dbReference type="SAM" id="SignalP"/>
    </source>
</evidence>
<keyword evidence="2" id="KW-0732">Signal</keyword>
<protein>
    <submittedName>
        <fullName evidence="3">Uncharacterized protein</fullName>
    </submittedName>
</protein>
<evidence type="ECO:0000313" key="3">
    <source>
        <dbReference type="EMBL" id="OCL10297.1"/>
    </source>
</evidence>
<feature type="chain" id="PRO_5034817867" evidence="2">
    <location>
        <begin position="19"/>
        <end position="265"/>
    </location>
</feature>
<feature type="non-terminal residue" evidence="3">
    <location>
        <position position="265"/>
    </location>
</feature>
<gene>
    <name evidence="3" type="ORF">AOQ84DRAFT_769</name>
</gene>
<evidence type="ECO:0000256" key="1">
    <source>
        <dbReference type="SAM" id="MobiDB-lite"/>
    </source>
</evidence>
<feature type="compositionally biased region" description="Low complexity" evidence="1">
    <location>
        <begin position="22"/>
        <end position="46"/>
    </location>
</feature>
<feature type="signal peptide" evidence="2">
    <location>
        <begin position="1"/>
        <end position="18"/>
    </location>
</feature>
<sequence>MYTLIIYLFLFLYVSVRADATGQSAGPSSPAAPTSLPLTPTNDGSSSDGGNGDMNPPTVTVTVQATTTEYIGTWLLPASVTEGEELALDMTAEPTVTETVYETTTESMGIWYVTNSDGFSGSTPTPMTPSTLSEITTTSASYGVNESVMSFAGSPTPPTSLSSFIYPSIFGASNSSRPSSAMAAVSSMTTGNSSLSAAAQNTTSSTAYADIEIVYVTDTQLETAPPPLTSTLDEIRPRPRTPSMTRIVQRLGIRQPPPPHPAKRD</sequence>
<proteinExistence type="predicted"/>
<organism evidence="3 4">
    <name type="scientific">Glonium stellatum</name>
    <dbReference type="NCBI Taxonomy" id="574774"/>
    <lineage>
        <taxon>Eukaryota</taxon>
        <taxon>Fungi</taxon>
        <taxon>Dikarya</taxon>
        <taxon>Ascomycota</taxon>
        <taxon>Pezizomycotina</taxon>
        <taxon>Dothideomycetes</taxon>
        <taxon>Pleosporomycetidae</taxon>
        <taxon>Gloniales</taxon>
        <taxon>Gloniaceae</taxon>
        <taxon>Glonium</taxon>
    </lineage>
</organism>
<dbReference type="Proteomes" id="UP000250140">
    <property type="component" value="Unassembled WGS sequence"/>
</dbReference>